<dbReference type="EMBL" id="CM000138">
    <property type="protein sequence ID" value="EEE54224.1"/>
    <property type="molecule type" value="Genomic_DNA"/>
</dbReference>
<organism evidence="3">
    <name type="scientific">Oryza sativa subsp. japonica</name>
    <name type="common">Rice</name>
    <dbReference type="NCBI Taxonomy" id="39947"/>
    <lineage>
        <taxon>Eukaryota</taxon>
        <taxon>Viridiplantae</taxon>
        <taxon>Streptophyta</taxon>
        <taxon>Embryophyta</taxon>
        <taxon>Tracheophyta</taxon>
        <taxon>Spermatophyta</taxon>
        <taxon>Magnoliopsida</taxon>
        <taxon>Liliopsida</taxon>
        <taxon>Poales</taxon>
        <taxon>Poaceae</taxon>
        <taxon>BOP clade</taxon>
        <taxon>Oryzoideae</taxon>
        <taxon>Oryzeae</taxon>
        <taxon>Oryzinae</taxon>
        <taxon>Oryza</taxon>
        <taxon>Oryza sativa</taxon>
    </lineage>
</organism>
<evidence type="ECO:0000313" key="3">
    <source>
        <dbReference type="EMBL" id="EEE54224.1"/>
    </source>
</evidence>
<reference evidence="3" key="2">
    <citation type="submission" date="2008-12" db="EMBL/GenBank/DDBJ databases">
        <title>Improved gene annotation of the rice (Oryza sativa) genomes.</title>
        <authorList>
            <person name="Wang J."/>
            <person name="Li R."/>
            <person name="Fan W."/>
            <person name="Huang Q."/>
            <person name="Zhang J."/>
            <person name="Zhou Y."/>
            <person name="Hu Y."/>
            <person name="Zi S."/>
            <person name="Li J."/>
            <person name="Ni P."/>
            <person name="Zheng H."/>
            <person name="Zhang Y."/>
            <person name="Zhao M."/>
            <person name="Hao Q."/>
            <person name="McDermott J."/>
            <person name="Samudrala R."/>
            <person name="Kristiansen K."/>
            <person name="Wong G.K.-S."/>
        </authorList>
    </citation>
    <scope>NUCLEOTIDE SEQUENCE</scope>
</reference>
<proteinExistence type="predicted"/>
<feature type="region of interest" description="Disordered" evidence="1">
    <location>
        <begin position="93"/>
        <end position="134"/>
    </location>
</feature>
<dbReference type="InterPro" id="IPR011676">
    <property type="entry name" value="DUF1618"/>
</dbReference>
<accession>B9EUN2</accession>
<reference evidence="3" key="1">
    <citation type="journal article" date="2005" name="PLoS Biol.">
        <title>The genomes of Oryza sativa: a history of duplications.</title>
        <authorList>
            <person name="Yu J."/>
            <person name="Wang J."/>
            <person name="Lin W."/>
            <person name="Li S."/>
            <person name="Li H."/>
            <person name="Zhou J."/>
            <person name="Ni P."/>
            <person name="Dong W."/>
            <person name="Hu S."/>
            <person name="Zeng C."/>
            <person name="Zhang J."/>
            <person name="Zhang Y."/>
            <person name="Li R."/>
            <person name="Xu Z."/>
            <person name="Li S."/>
            <person name="Li X."/>
            <person name="Zheng H."/>
            <person name="Cong L."/>
            <person name="Lin L."/>
            <person name="Yin J."/>
            <person name="Geng J."/>
            <person name="Li G."/>
            <person name="Shi J."/>
            <person name="Liu J."/>
            <person name="Lv H."/>
            <person name="Li J."/>
            <person name="Wang J."/>
            <person name="Deng Y."/>
            <person name="Ran L."/>
            <person name="Shi X."/>
            <person name="Wang X."/>
            <person name="Wu Q."/>
            <person name="Li C."/>
            <person name="Ren X."/>
            <person name="Wang J."/>
            <person name="Wang X."/>
            <person name="Li D."/>
            <person name="Liu D."/>
            <person name="Zhang X."/>
            <person name="Ji Z."/>
            <person name="Zhao W."/>
            <person name="Sun Y."/>
            <person name="Zhang Z."/>
            <person name="Bao J."/>
            <person name="Han Y."/>
            <person name="Dong L."/>
            <person name="Ji J."/>
            <person name="Chen P."/>
            <person name="Wu S."/>
            <person name="Liu J."/>
            <person name="Xiao Y."/>
            <person name="Bu D."/>
            <person name="Tan J."/>
            <person name="Yang L."/>
            <person name="Ye C."/>
            <person name="Zhang J."/>
            <person name="Xu J."/>
            <person name="Zhou Y."/>
            <person name="Yu Y."/>
            <person name="Zhang B."/>
            <person name="Zhuang S."/>
            <person name="Wei H."/>
            <person name="Liu B."/>
            <person name="Lei M."/>
            <person name="Yu H."/>
            <person name="Li Y."/>
            <person name="Xu H."/>
            <person name="Wei S."/>
            <person name="He X."/>
            <person name="Fang L."/>
            <person name="Zhang Z."/>
            <person name="Zhang Y."/>
            <person name="Huang X."/>
            <person name="Su Z."/>
            <person name="Tong W."/>
            <person name="Li J."/>
            <person name="Tong Z."/>
            <person name="Li S."/>
            <person name="Ye J."/>
            <person name="Wang L."/>
            <person name="Fang L."/>
            <person name="Lei T."/>
            <person name="Chen C."/>
            <person name="Chen H."/>
            <person name="Xu Z."/>
            <person name="Li H."/>
            <person name="Huang H."/>
            <person name="Zhang F."/>
            <person name="Xu H."/>
            <person name="Li N."/>
            <person name="Zhao C."/>
            <person name="Li S."/>
            <person name="Dong L."/>
            <person name="Huang Y."/>
            <person name="Li L."/>
            <person name="Xi Y."/>
            <person name="Qi Q."/>
            <person name="Li W."/>
            <person name="Zhang B."/>
            <person name="Hu W."/>
            <person name="Zhang Y."/>
            <person name="Tian X."/>
            <person name="Jiao Y."/>
            <person name="Liang X."/>
            <person name="Jin J."/>
            <person name="Gao L."/>
            <person name="Zheng W."/>
            <person name="Hao B."/>
            <person name="Liu S."/>
            <person name="Wang W."/>
            <person name="Yuan L."/>
            <person name="Cao M."/>
            <person name="McDermott J."/>
            <person name="Samudrala R."/>
            <person name="Wang J."/>
            <person name="Wong G.K."/>
            <person name="Yang H."/>
        </authorList>
    </citation>
    <scope>NUCLEOTIDE SEQUENCE [LARGE SCALE GENOMIC DNA]</scope>
</reference>
<evidence type="ECO:0000256" key="1">
    <source>
        <dbReference type="SAM" id="MobiDB-lite"/>
    </source>
</evidence>
<dbReference type="PANTHER" id="PTHR33086">
    <property type="entry name" value="OS05G0468200 PROTEIN-RELATED"/>
    <property type="match status" value="1"/>
</dbReference>
<dbReference type="Proteomes" id="UP000007752">
    <property type="component" value="Chromosome 1"/>
</dbReference>
<feature type="compositionally biased region" description="Low complexity" evidence="1">
    <location>
        <begin position="99"/>
        <end position="134"/>
    </location>
</feature>
<dbReference type="AlphaFoldDB" id="B9EUN2"/>
<gene>
    <name evidence="3" type="ORF">OsJ_01085</name>
</gene>
<feature type="compositionally biased region" description="Pro residues" evidence="1">
    <location>
        <begin position="261"/>
        <end position="279"/>
    </location>
</feature>
<evidence type="ECO:0000259" key="2">
    <source>
        <dbReference type="Pfam" id="PF07762"/>
    </source>
</evidence>
<protein>
    <recommendedName>
        <fullName evidence="2">DUF1618 domain-containing protein</fullName>
    </recommendedName>
</protein>
<feature type="region of interest" description="Disordered" evidence="1">
    <location>
        <begin position="257"/>
        <end position="282"/>
    </location>
</feature>
<name>B9EUN2_ORYSJ</name>
<dbReference type="PANTHER" id="PTHR33086:SF73">
    <property type="entry name" value="OS01G0245901 PROTEIN"/>
    <property type="match status" value="1"/>
</dbReference>
<dbReference type="Pfam" id="PF07762">
    <property type="entry name" value="DUF1618"/>
    <property type="match status" value="1"/>
</dbReference>
<dbReference type="SUPFAM" id="SSF117856">
    <property type="entry name" value="AF0104/ALDC/Ptd012-like"/>
    <property type="match status" value="1"/>
</dbReference>
<feature type="domain" description="DUF1618" evidence="2">
    <location>
        <begin position="521"/>
        <end position="645"/>
    </location>
</feature>
<sequence>MEILGLAGCFFPSPPPHAAAEGAPGGKGASAAVFLAGPRGGVLGGGVAPGGLVAAGPVVVVLATFVAAAFDRLPLLKGEETANSEGCDVHGVTRRRRCGAQPPQQQQQRSPRGTRGCSPSTWSPESCSSARSTRCPSCRRCTTPLATSALGSCHIRSAAERMMRQMNLTDELDLNFSRDKADELLSTTGRLFINPRFQELRNATAFPKYLSFVIVKATDAYEASCLMRDFVSHVSMDGSNIVPRVSAANQSRGAAHFQFIPPRPSPPPTTPTPPPPPPLRKFGAARDAWSIARTCSTARRPSSGGTRGWRRRRGRPTWVILACVPSVSSSDSDFEAGDHLAFDWRDPPGVSLLTLRQSDSVPVSPAPRDFCPDRDDHPYVVAVDSAGGLLLRGARRSAHDFGPGVALGFDPAPSCTNDGGYILCHATLRMAYLYPPCSDEYRLLCAGNVGMIRRTADRDHPIRLLAELQIESGNGIHRATLLRYSHELGLGGWASTKVNYPPGRRSWCGDGVIVHAGMLWWVDLSFGLLTCDVFAAKPDMRFVPLPEGCKLPYSSDADHAKHRCVNVSDGELAFVQIHDYDTAAGRGAPSTIMISMWTLQQSDAGEESVWSLRHRVRVDEIWDHVTYRKTMMPRRVPVLALLHPKELGVVFFFQITSRNSWMFAVDLVTRIVLECKKYKMPQLPTMYHSSRHVRAWELPHSICRGEDDETDVMLYVGHVSNLTDELDLNFSSDKADELLSTTGRLFINPRFQELRNATAFPKYLSFVIVKATDAYEALCLMRNFVSHVSMDGSNIVPRVSAESIV</sequence>